<name>A0A8S1BB52_ARCPL</name>
<proteinExistence type="predicted"/>
<protein>
    <submittedName>
        <fullName evidence="2">Uncharacterized protein</fullName>
    </submittedName>
</protein>
<dbReference type="CDD" id="cd23992">
    <property type="entry name" value="PBP_GOBP"/>
    <property type="match status" value="1"/>
</dbReference>
<comment type="caution">
    <text evidence="2">The sequence shown here is derived from an EMBL/GenBank/DDBJ whole genome shotgun (WGS) entry which is preliminary data.</text>
</comment>
<feature type="signal peptide" evidence="1">
    <location>
        <begin position="1"/>
        <end position="23"/>
    </location>
</feature>
<dbReference type="Gene3D" id="1.10.238.20">
    <property type="entry name" value="Pheromone/general odorant binding protein domain"/>
    <property type="match status" value="1"/>
</dbReference>
<reference evidence="2 3" key="1">
    <citation type="submission" date="2020-04" db="EMBL/GenBank/DDBJ databases">
        <authorList>
            <person name="Wallbank WR R."/>
            <person name="Pardo Diaz C."/>
            <person name="Kozak K."/>
            <person name="Martin S."/>
            <person name="Jiggins C."/>
            <person name="Moest M."/>
            <person name="Warren A I."/>
            <person name="Byers J.R.P. K."/>
            <person name="Montejo-Kovacevich G."/>
            <person name="Yen C E."/>
        </authorList>
    </citation>
    <scope>NUCLEOTIDE SEQUENCE [LARGE SCALE GENOMIC DNA]</scope>
</reference>
<dbReference type="AlphaFoldDB" id="A0A8S1BB52"/>
<keyword evidence="1" id="KW-0732">Signal</keyword>
<dbReference type="Pfam" id="PF01395">
    <property type="entry name" value="PBP_GOBP"/>
    <property type="match status" value="1"/>
</dbReference>
<dbReference type="InterPro" id="IPR036728">
    <property type="entry name" value="PBP_GOBP_sf"/>
</dbReference>
<evidence type="ECO:0000256" key="1">
    <source>
        <dbReference type="SAM" id="SignalP"/>
    </source>
</evidence>
<dbReference type="EMBL" id="CADEBD010000443">
    <property type="protein sequence ID" value="CAB3255601.1"/>
    <property type="molecule type" value="Genomic_DNA"/>
</dbReference>
<sequence length="148" mass="16731">MCGVNFWTFAVLMVCLARSSVHAGLTKEEIATVLDITKPHLEECSKEHGVSLDNLKEIEDETNENFSCFMSCFLKKIEVFDEKGIFDPKKSKENARSFIKNEETLTLFDKVADECSKVNDAEVSDGIEGCERAKLLSDCWKEHLGKLM</sequence>
<dbReference type="InterPro" id="IPR006170">
    <property type="entry name" value="PBP/GOBP"/>
</dbReference>
<accession>A0A8S1BB52</accession>
<dbReference type="OrthoDB" id="8065135at2759"/>
<dbReference type="Proteomes" id="UP000494256">
    <property type="component" value="Unassembled WGS sequence"/>
</dbReference>
<organism evidence="2 3">
    <name type="scientific">Arctia plantaginis</name>
    <name type="common">Wood tiger moth</name>
    <name type="synonym">Phalaena plantaginis</name>
    <dbReference type="NCBI Taxonomy" id="874455"/>
    <lineage>
        <taxon>Eukaryota</taxon>
        <taxon>Metazoa</taxon>
        <taxon>Ecdysozoa</taxon>
        <taxon>Arthropoda</taxon>
        <taxon>Hexapoda</taxon>
        <taxon>Insecta</taxon>
        <taxon>Pterygota</taxon>
        <taxon>Neoptera</taxon>
        <taxon>Endopterygota</taxon>
        <taxon>Lepidoptera</taxon>
        <taxon>Glossata</taxon>
        <taxon>Ditrysia</taxon>
        <taxon>Noctuoidea</taxon>
        <taxon>Erebidae</taxon>
        <taxon>Arctiinae</taxon>
        <taxon>Arctia</taxon>
    </lineage>
</organism>
<evidence type="ECO:0000313" key="2">
    <source>
        <dbReference type="EMBL" id="CAB3255601.1"/>
    </source>
</evidence>
<gene>
    <name evidence="2" type="ORF">APLA_LOCUS15301</name>
</gene>
<dbReference type="GO" id="GO:0005549">
    <property type="term" value="F:odorant binding"/>
    <property type="evidence" value="ECO:0007669"/>
    <property type="project" value="InterPro"/>
</dbReference>
<evidence type="ECO:0000313" key="3">
    <source>
        <dbReference type="Proteomes" id="UP000494256"/>
    </source>
</evidence>
<dbReference type="SMART" id="SM00708">
    <property type="entry name" value="PhBP"/>
    <property type="match status" value="1"/>
</dbReference>
<dbReference type="SUPFAM" id="SSF47565">
    <property type="entry name" value="Insect pheromone/odorant-binding proteins"/>
    <property type="match status" value="1"/>
</dbReference>
<feature type="chain" id="PRO_5035771818" evidence="1">
    <location>
        <begin position="24"/>
        <end position="148"/>
    </location>
</feature>